<protein>
    <submittedName>
        <fullName evidence="2">Uncharacterized protein</fullName>
    </submittedName>
</protein>
<reference evidence="2 3" key="1">
    <citation type="journal article" date="2008" name="Int. J. Syst. Evol. Microbiol.">
        <title>Nocardioides daphniae sp. nov., isolated from Daphnia cucullata (Crustacea: Cladocera).</title>
        <authorList>
            <person name="Toth E.M."/>
            <person name="Keki Z."/>
            <person name="Homonnay Z.G."/>
            <person name="Borsodi A.K."/>
            <person name="Marialigeti K."/>
            <person name="Schumann P."/>
        </authorList>
    </citation>
    <scope>NUCLEOTIDE SEQUENCE [LARGE SCALE GENOMIC DNA]</scope>
    <source>
        <strain evidence="2 3">JCM 16608</strain>
    </source>
</reference>
<dbReference type="Proteomes" id="UP000297025">
    <property type="component" value="Chromosome"/>
</dbReference>
<name>A0A4P7UD13_9ACTN</name>
<evidence type="ECO:0000313" key="2">
    <source>
        <dbReference type="EMBL" id="QCC76809.1"/>
    </source>
</evidence>
<dbReference type="RefSeq" id="WP_135831857.1">
    <property type="nucleotide sequence ID" value="NZ_CP038462.1"/>
</dbReference>
<organism evidence="2 3">
    <name type="scientific">Nocardioides daphniae</name>
    <dbReference type="NCBI Taxonomy" id="402297"/>
    <lineage>
        <taxon>Bacteria</taxon>
        <taxon>Bacillati</taxon>
        <taxon>Actinomycetota</taxon>
        <taxon>Actinomycetes</taxon>
        <taxon>Propionibacteriales</taxon>
        <taxon>Nocardioidaceae</taxon>
        <taxon>Nocardioides</taxon>
    </lineage>
</organism>
<dbReference type="AlphaFoldDB" id="A0A4P7UD13"/>
<dbReference type="OrthoDB" id="4801736at2"/>
<evidence type="ECO:0000256" key="1">
    <source>
        <dbReference type="SAM" id="MobiDB-lite"/>
    </source>
</evidence>
<evidence type="ECO:0000313" key="3">
    <source>
        <dbReference type="Proteomes" id="UP000297025"/>
    </source>
</evidence>
<feature type="compositionally biased region" description="Low complexity" evidence="1">
    <location>
        <begin position="205"/>
        <end position="220"/>
    </location>
</feature>
<dbReference type="EMBL" id="CP038462">
    <property type="protein sequence ID" value="QCC76809.1"/>
    <property type="molecule type" value="Genomic_DNA"/>
</dbReference>
<accession>A0A4P7UD13</accession>
<gene>
    <name evidence="2" type="ORF">E2C04_05525</name>
</gene>
<dbReference type="KEGG" id="ndp:E2C04_05525"/>
<feature type="region of interest" description="Disordered" evidence="1">
    <location>
        <begin position="205"/>
        <end position="259"/>
    </location>
</feature>
<proteinExistence type="predicted"/>
<sequence>MGTALAAHLADWIDGLGLTDHLADAGLPSFTRDEAGTPTWTEADGTALSDERLVQLDASLRDHGDDPAHGVPVALLLLARKARLRAELLTTPAWTYEHLAQVRDASVNATRFWVHKQAQAHQLFTVTRGEHLLVPAFQLTASGDVRPELLPVLEPLLSSGTDPWDAWIWLTHPAGLLGGGVPEQQAADPEEAALVAHAARKLAERAAASPKAARRAAPAPAVTPPAPGGGLRLRRPPLSPAAHRSWGARVLPGSAPSSP</sequence>